<sequence length="137" mass="14954">MRTPDSSTIQRPTKTSLRLSGLPTTASSKRSSSKAKGATHTSMKKRKKRSSKLDRVSRTQSSGVLLTAVYHLQTTTLPPGSLGGTEVFSGDVEWSDRVEEIECNDGVAEVALESTAKVIELKEIALEPNLRDRVRVK</sequence>
<gene>
    <name evidence="2" type="ORF">MERR_LOCUS6092</name>
</gene>
<feature type="compositionally biased region" description="Low complexity" evidence="1">
    <location>
        <begin position="24"/>
        <end position="39"/>
    </location>
</feature>
<dbReference type="Proteomes" id="UP000467841">
    <property type="component" value="Unassembled WGS sequence"/>
</dbReference>
<protein>
    <submittedName>
        <fullName evidence="2">Uncharacterized protein</fullName>
    </submittedName>
</protein>
<name>A0A6D2I0X0_9BRAS</name>
<evidence type="ECO:0000313" key="2">
    <source>
        <dbReference type="EMBL" id="CAA7018857.1"/>
    </source>
</evidence>
<feature type="compositionally biased region" description="Polar residues" evidence="1">
    <location>
        <begin position="1"/>
        <end position="18"/>
    </location>
</feature>
<accession>A0A6D2I0X0</accession>
<dbReference type="EMBL" id="CACVBM020000421">
    <property type="protein sequence ID" value="CAA7018857.1"/>
    <property type="molecule type" value="Genomic_DNA"/>
</dbReference>
<comment type="caution">
    <text evidence="2">The sequence shown here is derived from an EMBL/GenBank/DDBJ whole genome shotgun (WGS) entry which is preliminary data.</text>
</comment>
<evidence type="ECO:0000313" key="3">
    <source>
        <dbReference type="Proteomes" id="UP000467841"/>
    </source>
</evidence>
<dbReference type="AlphaFoldDB" id="A0A6D2I0X0"/>
<keyword evidence="3" id="KW-1185">Reference proteome</keyword>
<feature type="region of interest" description="Disordered" evidence="1">
    <location>
        <begin position="1"/>
        <end position="60"/>
    </location>
</feature>
<proteinExistence type="predicted"/>
<evidence type="ECO:0000256" key="1">
    <source>
        <dbReference type="SAM" id="MobiDB-lite"/>
    </source>
</evidence>
<reference evidence="2" key="1">
    <citation type="submission" date="2020-01" db="EMBL/GenBank/DDBJ databases">
        <authorList>
            <person name="Mishra B."/>
        </authorList>
    </citation>
    <scope>NUCLEOTIDE SEQUENCE [LARGE SCALE GENOMIC DNA]</scope>
</reference>
<organism evidence="2 3">
    <name type="scientific">Microthlaspi erraticum</name>
    <dbReference type="NCBI Taxonomy" id="1685480"/>
    <lineage>
        <taxon>Eukaryota</taxon>
        <taxon>Viridiplantae</taxon>
        <taxon>Streptophyta</taxon>
        <taxon>Embryophyta</taxon>
        <taxon>Tracheophyta</taxon>
        <taxon>Spermatophyta</taxon>
        <taxon>Magnoliopsida</taxon>
        <taxon>eudicotyledons</taxon>
        <taxon>Gunneridae</taxon>
        <taxon>Pentapetalae</taxon>
        <taxon>rosids</taxon>
        <taxon>malvids</taxon>
        <taxon>Brassicales</taxon>
        <taxon>Brassicaceae</taxon>
        <taxon>Coluteocarpeae</taxon>
        <taxon>Microthlaspi</taxon>
    </lineage>
</organism>